<dbReference type="SUPFAM" id="SSF55469">
    <property type="entry name" value="FMN-dependent nitroreductase-like"/>
    <property type="match status" value="2"/>
</dbReference>
<name>A0A1G2H7E7_9BACT</name>
<dbReference type="GO" id="GO:0016491">
    <property type="term" value="F:oxidoreductase activity"/>
    <property type="evidence" value="ECO:0007669"/>
    <property type="project" value="InterPro"/>
</dbReference>
<gene>
    <name evidence="1" type="ORF">A2827_00165</name>
</gene>
<dbReference type="AlphaFoldDB" id="A0A1G2H7E7"/>
<comment type="caution">
    <text evidence="1">The sequence shown here is derived from an EMBL/GenBank/DDBJ whole genome shotgun (WGS) entry which is preliminary data.</text>
</comment>
<dbReference type="Proteomes" id="UP000177932">
    <property type="component" value="Unassembled WGS sequence"/>
</dbReference>
<evidence type="ECO:0000313" key="2">
    <source>
        <dbReference type="Proteomes" id="UP000177932"/>
    </source>
</evidence>
<evidence type="ECO:0008006" key="3">
    <source>
        <dbReference type="Google" id="ProtNLM"/>
    </source>
</evidence>
<accession>A0A1G2H7E7</accession>
<proteinExistence type="predicted"/>
<evidence type="ECO:0000313" key="1">
    <source>
        <dbReference type="EMBL" id="OGZ57868.1"/>
    </source>
</evidence>
<dbReference type="Gene3D" id="3.40.109.10">
    <property type="entry name" value="NADH Oxidase"/>
    <property type="match status" value="1"/>
</dbReference>
<organism evidence="1 2">
    <name type="scientific">Candidatus Spechtbacteria bacterium RIFCSPHIGHO2_01_FULL_43_30</name>
    <dbReference type="NCBI Taxonomy" id="1802158"/>
    <lineage>
        <taxon>Bacteria</taxon>
        <taxon>Candidatus Spechtiibacteriota</taxon>
    </lineage>
</organism>
<dbReference type="EMBL" id="MHOD01000020">
    <property type="protein sequence ID" value="OGZ57868.1"/>
    <property type="molecule type" value="Genomic_DNA"/>
</dbReference>
<sequence length="362" mass="40935">MNKAKKNSNYDAWGIERLKLPNADIEKIYRNIVGWTILAPSSHNSQPWKFKIHIGAKSDSISILIDKSRILRESDKYSRQTFISLGCALANLTNAADYYGLHYTVKIPVNSSKGDESVIISISKKDAKINNRFRKILDSMKTRTMNRGNYLDKAIPKIVLRKFYNIAENGGLRLTAIMDQRTKNLISELQFQADLYAIADTKFRKELARFILSDKSDEFIGMPAKTIKLSEEMGIYISKKLSEKLFDADISSGFAASNRDAMRNSPGIFVISSPKDSVLSWIKAGQIFENIALIAEQNGLAISVYAAIIESMRDKIFQKNFFNITSDTQKVPLVLFRAGYSKQSYPHSPRIPSDLLTQYSKD</sequence>
<dbReference type="Gene3D" id="3.40.109.30">
    <property type="entry name" value="putative nitroreductase (tm1586), domain 2"/>
    <property type="match status" value="1"/>
</dbReference>
<reference evidence="1 2" key="1">
    <citation type="journal article" date="2016" name="Nat. Commun.">
        <title>Thousands of microbial genomes shed light on interconnected biogeochemical processes in an aquifer system.</title>
        <authorList>
            <person name="Anantharaman K."/>
            <person name="Brown C.T."/>
            <person name="Hug L.A."/>
            <person name="Sharon I."/>
            <person name="Castelle C.J."/>
            <person name="Probst A.J."/>
            <person name="Thomas B.C."/>
            <person name="Singh A."/>
            <person name="Wilkins M.J."/>
            <person name="Karaoz U."/>
            <person name="Brodie E.L."/>
            <person name="Williams K.H."/>
            <person name="Hubbard S.S."/>
            <person name="Banfield J.F."/>
        </authorList>
    </citation>
    <scope>NUCLEOTIDE SEQUENCE [LARGE SCALE GENOMIC DNA]</scope>
</reference>
<protein>
    <recommendedName>
        <fullName evidence="3">Nitroreductase domain-containing protein</fullName>
    </recommendedName>
</protein>
<dbReference type="InterPro" id="IPR000415">
    <property type="entry name" value="Nitroreductase-like"/>
</dbReference>
<dbReference type="STRING" id="1802158.A2827_00165"/>